<protein>
    <recommendedName>
        <fullName evidence="2">Solute-binding protein family 3/N-terminal domain-containing protein</fullName>
    </recommendedName>
</protein>
<gene>
    <name evidence="3" type="ORF">CBW21_19225</name>
</gene>
<proteinExistence type="predicted"/>
<name>A0A202B488_CHRVL</name>
<sequence length="260" mass="29560">MVNGDEAMRILLLLALFCLGLCRAMAAELLIATGEYAPWTGEQLPDGGYVNRVVREAFAREGVQVRFAYMPWARALEALRNGNAQASSFWYDDPVKAKEFLYSAPISEHRELLFHRKDVTVPPWRKLRDLRGLRFGATHGYTYTAEFRQLMKQGALNVEEANDDKINLLKMLAGRIELFPLDEFTGWQLLTSDAFPRGAHDLVTTEARPFSIQYGHLLMPRSARNEQLMARFNAGLARLRADGTLERFRLDLYRGSGMGQ</sequence>
<evidence type="ECO:0000256" key="1">
    <source>
        <dbReference type="ARBA" id="ARBA00022729"/>
    </source>
</evidence>
<dbReference type="InterPro" id="IPR001638">
    <property type="entry name" value="Solute-binding_3/MltF_N"/>
</dbReference>
<accession>A0A202B488</accession>
<feature type="domain" description="Solute-binding protein family 3/N-terminal" evidence="2">
    <location>
        <begin position="48"/>
        <end position="247"/>
    </location>
</feature>
<keyword evidence="4" id="KW-1185">Reference proteome</keyword>
<dbReference type="Pfam" id="PF00497">
    <property type="entry name" value="SBP_bac_3"/>
    <property type="match status" value="1"/>
</dbReference>
<comment type="caution">
    <text evidence="3">The sequence shown here is derived from an EMBL/GenBank/DDBJ whole genome shotgun (WGS) entry which is preliminary data.</text>
</comment>
<evidence type="ECO:0000313" key="4">
    <source>
        <dbReference type="Proteomes" id="UP000196342"/>
    </source>
</evidence>
<reference evidence="3 4" key="1">
    <citation type="submission" date="2017-05" db="EMBL/GenBank/DDBJ databases">
        <title>Chromobacterium violaceum GHPS1 isolated from Hydrocarbon polluted soil in French Guiana display an awesome secondary metabolite arsenal and a battery of drug and heavy-metal-resistance and detoxification of xenobiotics proteins.</title>
        <authorList>
            <person name="Belbahri L."/>
        </authorList>
    </citation>
    <scope>NUCLEOTIDE SEQUENCE [LARGE SCALE GENOMIC DNA]</scope>
    <source>
        <strain evidence="3 4">GHPS1</strain>
    </source>
</reference>
<evidence type="ECO:0000313" key="3">
    <source>
        <dbReference type="EMBL" id="OVE46218.1"/>
    </source>
</evidence>
<dbReference type="SUPFAM" id="SSF53850">
    <property type="entry name" value="Periplasmic binding protein-like II"/>
    <property type="match status" value="1"/>
</dbReference>
<dbReference type="Gene3D" id="3.40.190.10">
    <property type="entry name" value="Periplasmic binding protein-like II"/>
    <property type="match status" value="2"/>
</dbReference>
<dbReference type="EMBL" id="NHOO01000020">
    <property type="protein sequence ID" value="OVE46218.1"/>
    <property type="molecule type" value="Genomic_DNA"/>
</dbReference>
<dbReference type="Proteomes" id="UP000196342">
    <property type="component" value="Unassembled WGS sequence"/>
</dbReference>
<dbReference type="AlphaFoldDB" id="A0A202B488"/>
<evidence type="ECO:0000259" key="2">
    <source>
        <dbReference type="Pfam" id="PF00497"/>
    </source>
</evidence>
<dbReference type="PANTHER" id="PTHR35936:SF25">
    <property type="entry name" value="ABC TRANSPORTER SUBSTRATE-BINDING PROTEIN"/>
    <property type="match status" value="1"/>
</dbReference>
<organism evidence="3 4">
    <name type="scientific">Chromobacterium violaceum</name>
    <dbReference type="NCBI Taxonomy" id="536"/>
    <lineage>
        <taxon>Bacteria</taxon>
        <taxon>Pseudomonadati</taxon>
        <taxon>Pseudomonadota</taxon>
        <taxon>Betaproteobacteria</taxon>
        <taxon>Neisseriales</taxon>
        <taxon>Chromobacteriaceae</taxon>
        <taxon>Chromobacterium</taxon>
    </lineage>
</organism>
<dbReference type="PANTHER" id="PTHR35936">
    <property type="entry name" value="MEMBRANE-BOUND LYTIC MUREIN TRANSGLYCOSYLASE F"/>
    <property type="match status" value="1"/>
</dbReference>
<keyword evidence="1" id="KW-0732">Signal</keyword>